<comment type="caution">
    <text evidence="3">The sequence shown here is derived from an EMBL/GenBank/DDBJ whole genome shotgun (WGS) entry which is preliminary data.</text>
</comment>
<name>A0A8J5GGU8_ZINOF</name>
<dbReference type="AlphaFoldDB" id="A0A8J5GGU8"/>
<proteinExistence type="predicted"/>
<dbReference type="GO" id="GO:0005516">
    <property type="term" value="F:calmodulin binding"/>
    <property type="evidence" value="ECO:0007669"/>
    <property type="project" value="InterPro"/>
</dbReference>
<dbReference type="InterPro" id="IPR012417">
    <property type="entry name" value="CaM-bd_dom_pln"/>
</dbReference>
<dbReference type="PANTHER" id="PTHR33923">
    <property type="entry name" value="CALMODULIN-BINDING PROTEIN-RELATED"/>
    <property type="match status" value="1"/>
</dbReference>
<reference evidence="3 4" key="1">
    <citation type="submission" date="2020-08" db="EMBL/GenBank/DDBJ databases">
        <title>Plant Genome Project.</title>
        <authorList>
            <person name="Zhang R.-G."/>
        </authorList>
    </citation>
    <scope>NUCLEOTIDE SEQUENCE [LARGE SCALE GENOMIC DNA]</scope>
    <source>
        <tissue evidence="3">Rhizome</tissue>
    </source>
</reference>
<dbReference type="EMBL" id="JACMSC010000009">
    <property type="protein sequence ID" value="KAG6507434.1"/>
    <property type="molecule type" value="Genomic_DNA"/>
</dbReference>
<feature type="region of interest" description="Disordered" evidence="1">
    <location>
        <begin position="232"/>
        <end position="317"/>
    </location>
</feature>
<dbReference type="Proteomes" id="UP000734854">
    <property type="component" value="Unassembled WGS sequence"/>
</dbReference>
<keyword evidence="4" id="KW-1185">Reference proteome</keyword>
<gene>
    <name evidence="3" type="ORF">ZIOFF_032778</name>
</gene>
<evidence type="ECO:0000256" key="1">
    <source>
        <dbReference type="SAM" id="MobiDB-lite"/>
    </source>
</evidence>
<evidence type="ECO:0000259" key="2">
    <source>
        <dbReference type="SMART" id="SM01054"/>
    </source>
</evidence>
<feature type="region of interest" description="Disordered" evidence="1">
    <location>
        <begin position="353"/>
        <end position="383"/>
    </location>
</feature>
<dbReference type="InterPro" id="IPR044681">
    <property type="entry name" value="PICBP-like"/>
</dbReference>
<dbReference type="Pfam" id="PF07839">
    <property type="entry name" value="CaM_binding"/>
    <property type="match status" value="1"/>
</dbReference>
<evidence type="ECO:0000313" key="3">
    <source>
        <dbReference type="EMBL" id="KAG6507434.1"/>
    </source>
</evidence>
<dbReference type="SMART" id="SM01054">
    <property type="entry name" value="CaM_binding"/>
    <property type="match status" value="1"/>
</dbReference>
<accession>A0A8J5GGU8</accession>
<feature type="compositionally biased region" description="Acidic residues" evidence="1">
    <location>
        <begin position="254"/>
        <end position="268"/>
    </location>
</feature>
<organism evidence="3 4">
    <name type="scientific">Zingiber officinale</name>
    <name type="common">Ginger</name>
    <name type="synonym">Amomum zingiber</name>
    <dbReference type="NCBI Taxonomy" id="94328"/>
    <lineage>
        <taxon>Eukaryota</taxon>
        <taxon>Viridiplantae</taxon>
        <taxon>Streptophyta</taxon>
        <taxon>Embryophyta</taxon>
        <taxon>Tracheophyta</taxon>
        <taxon>Spermatophyta</taxon>
        <taxon>Magnoliopsida</taxon>
        <taxon>Liliopsida</taxon>
        <taxon>Zingiberales</taxon>
        <taxon>Zingiberaceae</taxon>
        <taxon>Zingiber</taxon>
    </lineage>
</organism>
<sequence>MVQRKAPDANTVASCMAMASFHQMKHAAMAETLPNYMKPTTSSDAKKQHACVSSSEDLNKKKKKKNCKALRIQPKKASVRATCSSTLKSCKFPEFLELGHGGTEAEGASAAKVCPYKYCSLNGHLHGQADIPPLKTFLASRRESMKQRGASPFRKRDTGQAAAARTRSGLEISSLIEEIGLDLFLEQPAAVEEEDDRNDACSDRSSDGVYSLEAMAGFVEYVSCDRDVEEDRSKKEIEDGNQFMAESIDFNLEKEEEDDDDYYEEEAELESKKMDKSENNTPKEHAVLDQEQPATEEEARNEDVQITDTNDQDHNNGSVLIVADSNSNIIEEQKAPTDDHGPNVRLMHITRKSSRDEEPEQLKGFDPRAPNFLPEEPDPESEKVDLRHQMMDERKNAEEWMIDYALQQTVTKLGSARRKKVALLVEAFETVIPLPPLQACR</sequence>
<dbReference type="PANTHER" id="PTHR33923:SF2">
    <property type="entry name" value="CALMODULIN-BINDING PROTEIN-RELATED"/>
    <property type="match status" value="1"/>
</dbReference>
<feature type="compositionally biased region" description="Basic and acidic residues" evidence="1">
    <location>
        <begin position="353"/>
        <end position="366"/>
    </location>
</feature>
<feature type="domain" description="Calmodulin-binding" evidence="2">
    <location>
        <begin position="323"/>
        <end position="433"/>
    </location>
</feature>
<protein>
    <recommendedName>
        <fullName evidence="2">Calmodulin-binding domain-containing protein</fullName>
    </recommendedName>
</protein>
<evidence type="ECO:0000313" key="4">
    <source>
        <dbReference type="Proteomes" id="UP000734854"/>
    </source>
</evidence>
<feature type="compositionally biased region" description="Basic and acidic residues" evidence="1">
    <location>
        <begin position="269"/>
        <end position="288"/>
    </location>
</feature>